<evidence type="ECO:0000313" key="6">
    <source>
        <dbReference type="EMBL" id="CAG8449365.1"/>
    </source>
</evidence>
<dbReference type="EMBL" id="CAJVPS010000080">
    <property type="protein sequence ID" value="CAG8449365.1"/>
    <property type="molecule type" value="Genomic_DNA"/>
</dbReference>
<dbReference type="InterPro" id="IPR052640">
    <property type="entry name" value="Gemin-5"/>
</dbReference>
<dbReference type="InterPro" id="IPR020472">
    <property type="entry name" value="WD40_PAC1"/>
</dbReference>
<dbReference type="InterPro" id="IPR001680">
    <property type="entry name" value="WD40_rpt"/>
</dbReference>
<dbReference type="InterPro" id="IPR019775">
    <property type="entry name" value="WD40_repeat_CS"/>
</dbReference>
<evidence type="ECO:0000259" key="5">
    <source>
        <dbReference type="Pfam" id="PF23774"/>
    </source>
</evidence>
<dbReference type="PROSITE" id="PS50294">
    <property type="entry name" value="WD_REPEATS_REGION"/>
    <property type="match status" value="2"/>
</dbReference>
<accession>A0A9N8VDM4</accession>
<dbReference type="PANTHER" id="PTHR46362">
    <property type="entry name" value="GEM-ASSOCIATED PROTEIN 5"/>
    <property type="match status" value="1"/>
</dbReference>
<comment type="caution">
    <text evidence="6">The sequence shown here is derived from an EMBL/GenBank/DDBJ whole genome shotgun (WGS) entry which is preliminary data.</text>
</comment>
<dbReference type="InterPro" id="IPR015943">
    <property type="entry name" value="WD40/YVTN_repeat-like_dom_sf"/>
</dbReference>
<dbReference type="SUPFAM" id="SSF50978">
    <property type="entry name" value="WD40 repeat-like"/>
    <property type="match status" value="2"/>
</dbReference>
<reference evidence="6" key="1">
    <citation type="submission" date="2021-06" db="EMBL/GenBank/DDBJ databases">
        <authorList>
            <person name="Kallberg Y."/>
            <person name="Tangrot J."/>
            <person name="Rosling A."/>
        </authorList>
    </citation>
    <scope>NUCLEOTIDE SEQUENCE</scope>
    <source>
        <strain evidence="6">FL130A</strain>
    </source>
</reference>
<keyword evidence="2" id="KW-0677">Repeat</keyword>
<name>A0A9N8VDM4_9GLOM</name>
<dbReference type="OrthoDB" id="7326421at2759"/>
<evidence type="ECO:0000256" key="2">
    <source>
        <dbReference type="ARBA" id="ARBA00022737"/>
    </source>
</evidence>
<proteinExistence type="predicted"/>
<dbReference type="GO" id="GO:0032797">
    <property type="term" value="C:SMN complex"/>
    <property type="evidence" value="ECO:0007669"/>
    <property type="project" value="TreeGrafter"/>
</dbReference>
<dbReference type="Gene3D" id="2.130.10.10">
    <property type="entry name" value="YVTN repeat-like/Quinoprotein amine dehydrogenase"/>
    <property type="match status" value="2"/>
</dbReference>
<dbReference type="Proteomes" id="UP000789508">
    <property type="component" value="Unassembled WGS sequence"/>
</dbReference>
<dbReference type="PROSITE" id="PS50082">
    <property type="entry name" value="WD_REPEATS_2"/>
    <property type="match status" value="2"/>
</dbReference>
<dbReference type="GO" id="GO:0005634">
    <property type="term" value="C:nucleus"/>
    <property type="evidence" value="ECO:0007669"/>
    <property type="project" value="TreeGrafter"/>
</dbReference>
<dbReference type="InterPro" id="IPR056421">
    <property type="entry name" value="TPR_GEMI5"/>
</dbReference>
<dbReference type="SMART" id="SM00320">
    <property type="entry name" value="WD40"/>
    <property type="match status" value="8"/>
</dbReference>
<dbReference type="GO" id="GO:0000387">
    <property type="term" value="P:spliceosomal snRNP assembly"/>
    <property type="evidence" value="ECO:0007669"/>
    <property type="project" value="TreeGrafter"/>
</dbReference>
<evidence type="ECO:0000259" key="4">
    <source>
        <dbReference type="Pfam" id="PF23770"/>
    </source>
</evidence>
<dbReference type="Pfam" id="PF23774">
    <property type="entry name" value="TPR_GEMI5"/>
    <property type="match status" value="1"/>
</dbReference>
<feature type="domain" description="Gem-associated protein 5 TPR" evidence="5">
    <location>
        <begin position="681"/>
        <end position="824"/>
    </location>
</feature>
<dbReference type="Pfam" id="PF23770">
    <property type="entry name" value="Beta-prop_RIG_1st"/>
    <property type="match status" value="1"/>
</dbReference>
<dbReference type="InterPro" id="IPR036322">
    <property type="entry name" value="WD40_repeat_dom_sf"/>
</dbReference>
<keyword evidence="1 3" id="KW-0853">WD repeat</keyword>
<organism evidence="6 7">
    <name type="scientific">Ambispora leptoticha</name>
    <dbReference type="NCBI Taxonomy" id="144679"/>
    <lineage>
        <taxon>Eukaryota</taxon>
        <taxon>Fungi</taxon>
        <taxon>Fungi incertae sedis</taxon>
        <taxon>Mucoromycota</taxon>
        <taxon>Glomeromycotina</taxon>
        <taxon>Glomeromycetes</taxon>
        <taxon>Archaeosporales</taxon>
        <taxon>Ambisporaceae</taxon>
        <taxon>Ambispora</taxon>
    </lineage>
</organism>
<evidence type="ECO:0000256" key="1">
    <source>
        <dbReference type="ARBA" id="ARBA00022574"/>
    </source>
</evidence>
<gene>
    <name evidence="6" type="ORF">ALEPTO_LOCUS904</name>
</gene>
<dbReference type="AlphaFoldDB" id="A0A9N8VDM4"/>
<feature type="domain" description="Gem-associated protein 5 first beta-propeller" evidence="4">
    <location>
        <begin position="38"/>
        <end position="95"/>
    </location>
</feature>
<feature type="repeat" description="WD" evidence="3">
    <location>
        <begin position="80"/>
        <end position="129"/>
    </location>
</feature>
<sequence length="868" mass="97598">MSVAWMTNKKLIVSGDKSGEIIAWNPKANQKAKFSFLKSPIYCISSSPTRDNILAFGFQNGSILIVMITPDFQREIVHNLQGHDQEIHGLSWQDSSGVDPNNQYTLLASGSRDKTIKIWNVSEEKAIKTISLPQPTQKLTEQQKSRLWLALSWVPGANKIITSSFMGNLMIWDLDAHNPQYRWFAKGHSRSVFSIITSSDGMQAITISMDRQIIKWSIGELRPRLILPCLCLGVHSLDISHPDPSKLAIGLGDSTIRIWNFGNPENPFDSSLLWKGLKSQLKWHPTQEGNLAFGNGLGILGLMDVYTERCKSFQSHHKGKVYALDWCQKRCLNIKEKNEENEKGMFLFSCGAEGIVYINDTQKLDKASININQLIENGNVEWMEKIKSDSKSFPHRTEVAVHPNGIFVAIGNKDGSIEASTESFRLISRSNDCKVMIHDLNDTSKLASTVNIPTSNCMKVFSKHTNGISDLAWCPVDKNRLVSSSFDKTAIVWDVSKGIPLSLFRGHEGRLLSTVWSLIDADLVFTGGDDQMCFAWRPSEHQYDEEAGKNIYIYSHSQYSNNKMITQPVEESTVVGDAKVSEAVSRKHGRSTKKQKHKNFFPLSSQPVARQTLQNDTFQLAKKIYGGNWDAAMEFWNEGVPKNKKAAEIKDFSPSMLSKSLFGERKEVREVIKSEEELTDQDWLILALSPSAGRDVWESLIRRQAQKLMRKNDFYSAAMCFLACGDVYEAIDAHRHGKMFREAIMLARIRIPLDDPVLSDLYSEWAVQLESQNRYEEAAMCHLSSQKPAAVQHALNDLARQGDPSSLRASACLAILLDDPSANERISRYKEDYESRANTSNTVEGTEIAEVVSAPNTAENEETINNLE</sequence>
<dbReference type="PROSITE" id="PS00678">
    <property type="entry name" value="WD_REPEATS_1"/>
    <property type="match status" value="2"/>
</dbReference>
<keyword evidence="7" id="KW-1185">Reference proteome</keyword>
<evidence type="ECO:0000313" key="7">
    <source>
        <dbReference type="Proteomes" id="UP000789508"/>
    </source>
</evidence>
<feature type="repeat" description="WD" evidence="3">
    <location>
        <begin position="461"/>
        <end position="503"/>
    </location>
</feature>
<evidence type="ECO:0000256" key="3">
    <source>
        <dbReference type="PROSITE-ProRule" id="PRU00221"/>
    </source>
</evidence>
<dbReference type="PANTHER" id="PTHR46362:SF1">
    <property type="entry name" value="GEM-ASSOCIATED PROTEIN 5"/>
    <property type="match status" value="1"/>
</dbReference>
<protein>
    <submittedName>
        <fullName evidence="6">10378_t:CDS:1</fullName>
    </submittedName>
</protein>
<dbReference type="Pfam" id="PF00400">
    <property type="entry name" value="WD40"/>
    <property type="match status" value="2"/>
</dbReference>
<dbReference type="InterPro" id="IPR056432">
    <property type="entry name" value="Beta-prop_GEMI5_1st"/>
</dbReference>
<dbReference type="GO" id="GO:0003730">
    <property type="term" value="F:mRNA 3'-UTR binding"/>
    <property type="evidence" value="ECO:0007669"/>
    <property type="project" value="TreeGrafter"/>
</dbReference>
<dbReference type="PRINTS" id="PR00320">
    <property type="entry name" value="GPROTEINBRPT"/>
</dbReference>